<keyword evidence="4" id="KW-1185">Reference proteome</keyword>
<name>A0A371DEK5_9APHY</name>
<evidence type="ECO:0000256" key="1">
    <source>
        <dbReference type="SAM" id="MobiDB-lite"/>
    </source>
</evidence>
<feature type="domain" description="DUF6570" evidence="2">
    <location>
        <begin position="117"/>
        <end position="250"/>
    </location>
</feature>
<dbReference type="OrthoDB" id="2799407at2759"/>
<feature type="non-terminal residue" evidence="3">
    <location>
        <position position="300"/>
    </location>
</feature>
<dbReference type="AlphaFoldDB" id="A0A371DEK5"/>
<dbReference type="STRING" id="139420.A0A371DEK5"/>
<gene>
    <name evidence="3" type="ORF">OH76DRAFT_1348108</name>
</gene>
<reference evidence="3 4" key="1">
    <citation type="journal article" date="2018" name="Biotechnol. Biofuels">
        <title>Integrative visual omics of the white-rot fungus Polyporus brumalis exposes the biotechnological potential of its oxidative enzymes for delignifying raw plant biomass.</title>
        <authorList>
            <person name="Miyauchi S."/>
            <person name="Rancon A."/>
            <person name="Drula E."/>
            <person name="Hage H."/>
            <person name="Chaduli D."/>
            <person name="Favel A."/>
            <person name="Grisel S."/>
            <person name="Henrissat B."/>
            <person name="Herpoel-Gimbert I."/>
            <person name="Ruiz-Duenas F.J."/>
            <person name="Chevret D."/>
            <person name="Hainaut M."/>
            <person name="Lin J."/>
            <person name="Wang M."/>
            <person name="Pangilinan J."/>
            <person name="Lipzen A."/>
            <person name="Lesage-Meessen L."/>
            <person name="Navarro D."/>
            <person name="Riley R."/>
            <person name="Grigoriev I.V."/>
            <person name="Zhou S."/>
            <person name="Raouche S."/>
            <person name="Rosso M.N."/>
        </authorList>
    </citation>
    <scope>NUCLEOTIDE SEQUENCE [LARGE SCALE GENOMIC DNA]</scope>
    <source>
        <strain evidence="3 4">BRFM 1820</strain>
    </source>
</reference>
<evidence type="ECO:0000313" key="4">
    <source>
        <dbReference type="Proteomes" id="UP000256964"/>
    </source>
</evidence>
<proteinExistence type="predicted"/>
<sequence>MQDNQPEVPFPLSPLSAEDKVRIAMAWSDKFHSSEIREKPCAVCGRLTVLSALHTVDRNSLNLDPLNRNGERVALREAPGARPSELHGPILYHDAVRSFAGKTVMDICVPCERGLQRGNLPSHALANGLFVGDMTVPAELRDLTFAEKLVIARRRHNAFMVEVRHGQHKMRANAVAFSQPVGELYSTLPPPRKELDEYLVILFTHPCKPTKDLLGRTPFVIRHNVVLRALDWLKLNSFEYADVEISSANMLTYPVDNFPVNLIYRASDGTLGTESMPVFDKDDEQGTSEGPCPFSIQGVS</sequence>
<evidence type="ECO:0000259" key="2">
    <source>
        <dbReference type="Pfam" id="PF20209"/>
    </source>
</evidence>
<organism evidence="3 4">
    <name type="scientific">Lentinus brumalis</name>
    <dbReference type="NCBI Taxonomy" id="2498619"/>
    <lineage>
        <taxon>Eukaryota</taxon>
        <taxon>Fungi</taxon>
        <taxon>Dikarya</taxon>
        <taxon>Basidiomycota</taxon>
        <taxon>Agaricomycotina</taxon>
        <taxon>Agaricomycetes</taxon>
        <taxon>Polyporales</taxon>
        <taxon>Polyporaceae</taxon>
        <taxon>Lentinus</taxon>
    </lineage>
</organism>
<dbReference type="Pfam" id="PF20209">
    <property type="entry name" value="DUF6570"/>
    <property type="match status" value="1"/>
</dbReference>
<dbReference type="EMBL" id="KZ857397">
    <property type="protein sequence ID" value="RDX50984.1"/>
    <property type="molecule type" value="Genomic_DNA"/>
</dbReference>
<feature type="region of interest" description="Disordered" evidence="1">
    <location>
        <begin position="274"/>
        <end position="300"/>
    </location>
</feature>
<evidence type="ECO:0000313" key="3">
    <source>
        <dbReference type="EMBL" id="RDX50984.1"/>
    </source>
</evidence>
<dbReference type="InterPro" id="IPR046700">
    <property type="entry name" value="DUF6570"/>
</dbReference>
<protein>
    <recommendedName>
        <fullName evidence="2">DUF6570 domain-containing protein</fullName>
    </recommendedName>
</protein>
<dbReference type="Proteomes" id="UP000256964">
    <property type="component" value="Unassembled WGS sequence"/>
</dbReference>
<accession>A0A371DEK5</accession>